<dbReference type="InterPro" id="IPR006311">
    <property type="entry name" value="TAT_signal"/>
</dbReference>
<dbReference type="Pfam" id="PF09423">
    <property type="entry name" value="PhoD"/>
    <property type="match status" value="1"/>
</dbReference>
<feature type="domain" description="Phospholipase D N-terminal" evidence="4">
    <location>
        <begin position="50"/>
        <end position="146"/>
    </location>
</feature>
<dbReference type="InterPro" id="IPR038607">
    <property type="entry name" value="PhoD-like_sf"/>
</dbReference>
<feature type="compositionally biased region" description="Basic and acidic residues" evidence="1">
    <location>
        <begin position="543"/>
        <end position="552"/>
    </location>
</feature>
<organism evidence="5 6">
    <name type="scientific">Streptomyces buecherae</name>
    <dbReference type="NCBI Taxonomy" id="2763006"/>
    <lineage>
        <taxon>Bacteria</taxon>
        <taxon>Bacillati</taxon>
        <taxon>Actinomycetota</taxon>
        <taxon>Actinomycetes</taxon>
        <taxon>Kitasatosporales</taxon>
        <taxon>Streptomycetaceae</taxon>
        <taxon>Streptomyces</taxon>
    </lineage>
</organism>
<accession>A0A7H8NIR2</accession>
<gene>
    <name evidence="5" type="ORF">HUT08_07395</name>
</gene>
<dbReference type="InterPro" id="IPR018946">
    <property type="entry name" value="PhoD-like_MPP"/>
</dbReference>
<dbReference type="Pfam" id="PF16655">
    <property type="entry name" value="PhoD_N"/>
    <property type="match status" value="1"/>
</dbReference>
<evidence type="ECO:0000256" key="2">
    <source>
        <dbReference type="SAM" id="SignalP"/>
    </source>
</evidence>
<dbReference type="CDD" id="cd07389">
    <property type="entry name" value="MPP_PhoD"/>
    <property type="match status" value="1"/>
</dbReference>
<dbReference type="SUPFAM" id="SSF56300">
    <property type="entry name" value="Metallo-dependent phosphatases"/>
    <property type="match status" value="1"/>
</dbReference>
<dbReference type="RefSeq" id="WP_176165961.1">
    <property type="nucleotide sequence ID" value="NZ_CP054929.1"/>
</dbReference>
<feature type="chain" id="PRO_5028832093" evidence="2">
    <location>
        <begin position="42"/>
        <end position="552"/>
    </location>
</feature>
<proteinExistence type="predicted"/>
<name>A0A7H8NIR2_9ACTN</name>
<feature type="domain" description="PhoD-like phosphatase metallophosphatase" evidence="3">
    <location>
        <begin position="159"/>
        <end position="516"/>
    </location>
</feature>
<protein>
    <submittedName>
        <fullName evidence="5">Alkaline phosphatase D family protein</fullName>
    </submittedName>
</protein>
<evidence type="ECO:0000256" key="1">
    <source>
        <dbReference type="SAM" id="MobiDB-lite"/>
    </source>
</evidence>
<evidence type="ECO:0000259" key="4">
    <source>
        <dbReference type="Pfam" id="PF16655"/>
    </source>
</evidence>
<feature type="signal peptide" evidence="2">
    <location>
        <begin position="1"/>
        <end position="41"/>
    </location>
</feature>
<dbReference type="PANTHER" id="PTHR43606">
    <property type="entry name" value="PHOSPHATASE, PUTATIVE (AFU_ORTHOLOGUE AFUA_6G08710)-RELATED"/>
    <property type="match status" value="1"/>
</dbReference>
<dbReference type="AlphaFoldDB" id="A0A7H8NIR2"/>
<evidence type="ECO:0000259" key="3">
    <source>
        <dbReference type="Pfam" id="PF09423"/>
    </source>
</evidence>
<reference evidence="5 6" key="1">
    <citation type="submission" date="2020-06" db="EMBL/GenBank/DDBJ databases">
        <title>Genome mining for natural products.</title>
        <authorList>
            <person name="Zhang B."/>
            <person name="Shi J."/>
            <person name="Ge H."/>
        </authorList>
    </citation>
    <scope>NUCLEOTIDE SEQUENCE [LARGE SCALE GENOMIC DNA]</scope>
    <source>
        <strain evidence="5 6">NA00687</strain>
    </source>
</reference>
<feature type="compositionally biased region" description="Polar residues" evidence="1">
    <location>
        <begin position="533"/>
        <end position="542"/>
    </location>
</feature>
<evidence type="ECO:0000313" key="6">
    <source>
        <dbReference type="Proteomes" id="UP000509303"/>
    </source>
</evidence>
<feature type="region of interest" description="Disordered" evidence="1">
    <location>
        <begin position="533"/>
        <end position="552"/>
    </location>
</feature>
<dbReference type="InterPro" id="IPR032093">
    <property type="entry name" value="PhoD_N"/>
</dbReference>
<dbReference type="Gene3D" id="2.60.40.380">
    <property type="entry name" value="Purple acid phosphatase-like, N-terminal"/>
    <property type="match status" value="1"/>
</dbReference>
<dbReference type="PROSITE" id="PS51318">
    <property type="entry name" value="TAT"/>
    <property type="match status" value="1"/>
</dbReference>
<dbReference type="InterPro" id="IPR029052">
    <property type="entry name" value="Metallo-depent_PP-like"/>
</dbReference>
<keyword evidence="2" id="KW-0732">Signal</keyword>
<dbReference type="InterPro" id="IPR052900">
    <property type="entry name" value="Phospholipid_Metab_Enz"/>
</dbReference>
<evidence type="ECO:0000313" key="5">
    <source>
        <dbReference type="EMBL" id="QKW54320.1"/>
    </source>
</evidence>
<dbReference type="Proteomes" id="UP000509303">
    <property type="component" value="Chromosome"/>
</dbReference>
<dbReference type="PANTHER" id="PTHR43606:SF2">
    <property type="entry name" value="ALKALINE PHOSPHATASE FAMILY PROTEIN (AFU_ORTHOLOGUE AFUA_5G03860)"/>
    <property type="match status" value="1"/>
</dbReference>
<dbReference type="EMBL" id="CP054929">
    <property type="protein sequence ID" value="QKW54320.1"/>
    <property type="molecule type" value="Genomic_DNA"/>
</dbReference>
<sequence length="552" mass="59763">MSQATETSPASRATGITRRTAVTAAATTAALLPLGLPAAHAADPGPAFLHGVASGDPLPDGVLLWTRVTPSPDAVPGSGRGAAVEVSWEVSESRDFAAPTARGSARATADGDHTVKADVRGLRPATAYYYRFAVGDVRSPVGRTRTAPAADASDGNVRFGVVSCANWEAGYFSAYRHLAARRDLDAVLHLGDYLYEYGTGTYPEGKGVVRQHSPRHEIVTLADYRARHGHYRTDADLRAVHAAHPVIAIWDDHEFANDAWSGGAENHTPGAEGEWARRVAVAKQAYFEWMPVRPSTEGTTYRRLRFGSLADLHLLDLRSFRSEQAKAGSGAVDDPERTITGRAQLDWLKSGLAASNARWKLVGTSVMISPFAFGSLPAHLLKPLVELLGLPTEGIAPSVDQWDGYTDDRRELLAHLRERGIDNTVFLTGDIHMAWANDVPTRAATYPLSPSAATEFVVTSVTSDNIDDLLNVAPHTVSLAAVAAIKAANRHVKWLDMDSHGYGVLDVTEQRTQMDYFTISDRTDPNATASWARSYRTRSGTQRVERADQPVR</sequence>
<dbReference type="Gene3D" id="3.60.21.70">
    <property type="entry name" value="PhoD-like phosphatase"/>
    <property type="match status" value="1"/>
</dbReference>
<keyword evidence="6" id="KW-1185">Reference proteome</keyword>